<feature type="transmembrane region" description="Helical" evidence="1">
    <location>
        <begin position="20"/>
        <end position="38"/>
    </location>
</feature>
<keyword evidence="1" id="KW-0812">Transmembrane</keyword>
<keyword evidence="3" id="KW-1185">Reference proteome</keyword>
<keyword evidence="1" id="KW-0472">Membrane</keyword>
<sequence length="66" mass="7080">MSIDYSKGNGVEIRDWKTTASAAVAALPGLLSIFGITLTQEQASAIFTVGVFLIGFFARDIKKNND</sequence>
<accession>A0A0F3GWZ6</accession>
<reference evidence="2 3" key="1">
    <citation type="submission" date="2015-02" db="EMBL/GenBank/DDBJ databases">
        <title>Single-cell genomics of uncultivated deep-branching MTB reveals a conserved set of magnetosome genes.</title>
        <authorList>
            <person name="Kolinko S."/>
            <person name="Richter M."/>
            <person name="Glockner F.O."/>
            <person name="Brachmann A."/>
            <person name="Schuler D."/>
        </authorList>
    </citation>
    <scope>NUCLEOTIDE SEQUENCE [LARGE SCALE GENOMIC DNA]</scope>
    <source>
        <strain evidence="2">TM-1</strain>
    </source>
</reference>
<proteinExistence type="predicted"/>
<feature type="transmembrane region" description="Helical" evidence="1">
    <location>
        <begin position="44"/>
        <end position="61"/>
    </location>
</feature>
<evidence type="ECO:0000313" key="3">
    <source>
        <dbReference type="Proteomes" id="UP000033423"/>
    </source>
</evidence>
<comment type="caution">
    <text evidence="2">The sequence shown here is derived from an EMBL/GenBank/DDBJ whole genome shotgun (WGS) entry which is preliminary data.</text>
</comment>
<evidence type="ECO:0000313" key="2">
    <source>
        <dbReference type="EMBL" id="KJU86426.1"/>
    </source>
</evidence>
<keyword evidence="1" id="KW-1133">Transmembrane helix</keyword>
<gene>
    <name evidence="2" type="ORF">MBAV_001379</name>
</gene>
<dbReference type="EMBL" id="LACI01000595">
    <property type="protein sequence ID" value="KJU86426.1"/>
    <property type="molecule type" value="Genomic_DNA"/>
</dbReference>
<dbReference type="AlphaFoldDB" id="A0A0F3GWZ6"/>
<dbReference type="Proteomes" id="UP000033423">
    <property type="component" value="Unassembled WGS sequence"/>
</dbReference>
<name>A0A0F3GWZ6_9BACT</name>
<evidence type="ECO:0000256" key="1">
    <source>
        <dbReference type="SAM" id="Phobius"/>
    </source>
</evidence>
<organism evidence="2 3">
    <name type="scientific">Candidatus Magnetobacterium bavaricum</name>
    <dbReference type="NCBI Taxonomy" id="29290"/>
    <lineage>
        <taxon>Bacteria</taxon>
        <taxon>Pseudomonadati</taxon>
        <taxon>Nitrospirota</taxon>
        <taxon>Thermodesulfovibrionia</taxon>
        <taxon>Thermodesulfovibrionales</taxon>
        <taxon>Candidatus Magnetobacteriaceae</taxon>
        <taxon>Candidatus Magnetobacterium</taxon>
    </lineage>
</organism>
<protein>
    <submittedName>
        <fullName evidence="2">Membrane protein</fullName>
    </submittedName>
</protein>